<feature type="active site" evidence="4">
    <location>
        <position position="53"/>
    </location>
</feature>
<feature type="domain" description="CheB-type methylesterase" evidence="5">
    <location>
        <begin position="21"/>
        <end position="203"/>
    </location>
</feature>
<proteinExistence type="predicted"/>
<dbReference type="PANTHER" id="PTHR42872:SF6">
    <property type="entry name" value="PROTEIN-GLUTAMATE METHYLESTERASE_PROTEIN-GLUTAMINE GLUTAMINASE"/>
    <property type="match status" value="1"/>
</dbReference>
<feature type="active site" evidence="4">
    <location>
        <position position="26"/>
    </location>
</feature>
<dbReference type="CDD" id="cd16433">
    <property type="entry name" value="CheB"/>
    <property type="match status" value="1"/>
</dbReference>
<gene>
    <name evidence="6" type="ORF">EZ242_10460</name>
</gene>
<dbReference type="InterPro" id="IPR000673">
    <property type="entry name" value="Sig_transdc_resp-reg_Me-estase"/>
</dbReference>
<dbReference type="EMBL" id="SMLL01000004">
    <property type="protein sequence ID" value="TFY99567.1"/>
    <property type="molecule type" value="Genomic_DNA"/>
</dbReference>
<accession>A0A4Z0BMT8</accession>
<dbReference type="GO" id="GO:0005737">
    <property type="term" value="C:cytoplasm"/>
    <property type="evidence" value="ECO:0007669"/>
    <property type="project" value="InterPro"/>
</dbReference>
<dbReference type="RefSeq" id="WP_135285110.1">
    <property type="nucleotide sequence ID" value="NZ_SMLL01000004.1"/>
</dbReference>
<evidence type="ECO:0000256" key="4">
    <source>
        <dbReference type="PROSITE-ProRule" id="PRU00050"/>
    </source>
</evidence>
<dbReference type="GO" id="GO:0006935">
    <property type="term" value="P:chemotaxis"/>
    <property type="evidence" value="ECO:0007669"/>
    <property type="project" value="UniProtKB-UniRule"/>
</dbReference>
<dbReference type="PANTHER" id="PTHR42872">
    <property type="entry name" value="PROTEIN-GLUTAMATE METHYLESTERASE/PROTEIN-GLUTAMINE GLUTAMINASE"/>
    <property type="match status" value="1"/>
</dbReference>
<dbReference type="Proteomes" id="UP000297564">
    <property type="component" value="Unassembled WGS sequence"/>
</dbReference>
<evidence type="ECO:0000256" key="2">
    <source>
        <dbReference type="ARBA" id="ARBA00039140"/>
    </source>
</evidence>
<dbReference type="SUPFAM" id="SSF52738">
    <property type="entry name" value="Methylesterase CheB, C-terminal domain"/>
    <property type="match status" value="1"/>
</dbReference>
<dbReference type="EC" id="3.1.1.61" evidence="2"/>
<feature type="active site" evidence="4">
    <location>
        <position position="146"/>
    </location>
</feature>
<keyword evidence="4" id="KW-0145">Chemotaxis</keyword>
<keyword evidence="1 4" id="KW-0378">Hydrolase</keyword>
<dbReference type="PROSITE" id="PS50122">
    <property type="entry name" value="CHEB"/>
    <property type="match status" value="1"/>
</dbReference>
<dbReference type="GO" id="GO:0008984">
    <property type="term" value="F:protein-glutamate methylesterase activity"/>
    <property type="evidence" value="ECO:0007669"/>
    <property type="project" value="UniProtKB-EC"/>
</dbReference>
<comment type="catalytic activity">
    <reaction evidence="3">
        <text>[protein]-L-glutamate 5-O-methyl ester + H2O = L-glutamyl-[protein] + methanol + H(+)</text>
        <dbReference type="Rhea" id="RHEA:23236"/>
        <dbReference type="Rhea" id="RHEA-COMP:10208"/>
        <dbReference type="Rhea" id="RHEA-COMP:10311"/>
        <dbReference type="ChEBI" id="CHEBI:15377"/>
        <dbReference type="ChEBI" id="CHEBI:15378"/>
        <dbReference type="ChEBI" id="CHEBI:17790"/>
        <dbReference type="ChEBI" id="CHEBI:29973"/>
        <dbReference type="ChEBI" id="CHEBI:82795"/>
        <dbReference type="EC" id="3.1.1.61"/>
    </reaction>
</comment>
<keyword evidence="7" id="KW-1185">Reference proteome</keyword>
<sequence length="203" mass="21258">MSRDSRSDIAAALARRRLGCVAIGASAGGIDALFTVLEDLPASGPVPLVCVLHLPTGHDSKLAEIFGARLRLRVTEARPGERLAAGTLYFAPADYHLLVEPDRSFSLSCEAPINYSRPAIDALFDSCAEAFGPALLALLLTGANDDGARGLARVRAAGGLAVVQDPAEAQHPAMPQAALDRAGADLVLPLSRIRELLATLMRS</sequence>
<dbReference type="OrthoDB" id="9791760at2"/>
<evidence type="ECO:0000256" key="1">
    <source>
        <dbReference type="ARBA" id="ARBA00022801"/>
    </source>
</evidence>
<dbReference type="Gene3D" id="3.40.50.180">
    <property type="entry name" value="Methylesterase CheB, C-terminal domain"/>
    <property type="match status" value="1"/>
</dbReference>
<dbReference type="AlphaFoldDB" id="A0A4Z0BMT8"/>
<evidence type="ECO:0000313" key="7">
    <source>
        <dbReference type="Proteomes" id="UP000297564"/>
    </source>
</evidence>
<protein>
    <recommendedName>
        <fullName evidence="2">protein-glutamate methylesterase</fullName>
        <ecNumber evidence="2">3.1.1.61</ecNumber>
    </recommendedName>
</protein>
<name>A0A4Z0BMT8_9BURK</name>
<dbReference type="Pfam" id="PF01339">
    <property type="entry name" value="CheB_methylest"/>
    <property type="match status" value="1"/>
</dbReference>
<evidence type="ECO:0000256" key="3">
    <source>
        <dbReference type="ARBA" id="ARBA00048267"/>
    </source>
</evidence>
<comment type="caution">
    <text evidence="6">The sequence shown here is derived from an EMBL/GenBank/DDBJ whole genome shotgun (WGS) entry which is preliminary data.</text>
</comment>
<organism evidence="6 7">
    <name type="scientific">Ramlibacter rhizophilus</name>
    <dbReference type="NCBI Taxonomy" id="1781167"/>
    <lineage>
        <taxon>Bacteria</taxon>
        <taxon>Pseudomonadati</taxon>
        <taxon>Pseudomonadota</taxon>
        <taxon>Betaproteobacteria</taxon>
        <taxon>Burkholderiales</taxon>
        <taxon>Comamonadaceae</taxon>
        <taxon>Ramlibacter</taxon>
    </lineage>
</organism>
<evidence type="ECO:0000259" key="5">
    <source>
        <dbReference type="PROSITE" id="PS50122"/>
    </source>
</evidence>
<reference evidence="6 7" key="1">
    <citation type="submission" date="2019-03" db="EMBL/GenBank/DDBJ databases">
        <title>Ramlibacter rhizophilus CCTCC AB2015357, whole genome shotgun sequence.</title>
        <authorList>
            <person name="Zhang X."/>
            <person name="Feng G."/>
            <person name="Zhu H."/>
        </authorList>
    </citation>
    <scope>NUCLEOTIDE SEQUENCE [LARGE SCALE GENOMIC DNA]</scope>
    <source>
        <strain evidence="6 7">CCTCC AB2015357</strain>
    </source>
</reference>
<evidence type="ECO:0000313" key="6">
    <source>
        <dbReference type="EMBL" id="TFY99567.1"/>
    </source>
</evidence>
<dbReference type="InterPro" id="IPR035909">
    <property type="entry name" value="CheB_C"/>
</dbReference>
<dbReference type="GO" id="GO:0000156">
    <property type="term" value="F:phosphorelay response regulator activity"/>
    <property type="evidence" value="ECO:0007669"/>
    <property type="project" value="InterPro"/>
</dbReference>